<feature type="domain" description="Peptidase S1" evidence="3">
    <location>
        <begin position="504"/>
        <end position="736"/>
    </location>
</feature>
<reference evidence="4" key="2">
    <citation type="submission" date="2021-08" db="EMBL/GenBank/DDBJ databases">
        <authorList>
            <person name="Eriksson T."/>
        </authorList>
    </citation>
    <scope>NUCLEOTIDE SEQUENCE</scope>
    <source>
        <strain evidence="4">Stoneville</strain>
        <tissue evidence="4">Whole head</tissue>
    </source>
</reference>
<dbReference type="PANTHER" id="PTHR24260">
    <property type="match status" value="1"/>
</dbReference>
<dbReference type="CDD" id="cd00190">
    <property type="entry name" value="Tryp_SPc"/>
    <property type="match status" value="3"/>
</dbReference>
<evidence type="ECO:0000256" key="1">
    <source>
        <dbReference type="ARBA" id="ARBA00023157"/>
    </source>
</evidence>
<dbReference type="GO" id="GO:0004252">
    <property type="term" value="F:serine-type endopeptidase activity"/>
    <property type="evidence" value="ECO:0007669"/>
    <property type="project" value="InterPro"/>
</dbReference>
<dbReference type="PANTHER" id="PTHR24260:SF136">
    <property type="entry name" value="GH08193P-RELATED"/>
    <property type="match status" value="1"/>
</dbReference>
<keyword evidence="2" id="KW-0732">Signal</keyword>
<dbReference type="InterPro" id="IPR051333">
    <property type="entry name" value="CLIP_Serine_Protease"/>
</dbReference>
<dbReference type="PROSITE" id="PS50240">
    <property type="entry name" value="TRYPSIN_DOM"/>
    <property type="match status" value="3"/>
</dbReference>
<dbReference type="Gene3D" id="2.40.10.10">
    <property type="entry name" value="Trypsin-like serine proteases"/>
    <property type="match status" value="6"/>
</dbReference>
<proteinExistence type="predicted"/>
<dbReference type="InterPro" id="IPR009003">
    <property type="entry name" value="Peptidase_S1_PA"/>
</dbReference>
<dbReference type="InterPro" id="IPR001314">
    <property type="entry name" value="Peptidase_S1A"/>
</dbReference>
<evidence type="ECO:0000259" key="3">
    <source>
        <dbReference type="PROSITE" id="PS50240"/>
    </source>
</evidence>
<dbReference type="SUPFAM" id="SSF50494">
    <property type="entry name" value="Trypsin-like serine proteases"/>
    <property type="match status" value="3"/>
</dbReference>
<keyword evidence="5" id="KW-1185">Reference proteome</keyword>
<accession>A0A8J6HV02</accession>
<evidence type="ECO:0000313" key="4">
    <source>
        <dbReference type="EMBL" id="KAH0820068.1"/>
    </source>
</evidence>
<dbReference type="Proteomes" id="UP000719412">
    <property type="component" value="Unassembled WGS sequence"/>
</dbReference>
<organism evidence="4 5">
    <name type="scientific">Tenebrio molitor</name>
    <name type="common">Yellow mealworm beetle</name>
    <dbReference type="NCBI Taxonomy" id="7067"/>
    <lineage>
        <taxon>Eukaryota</taxon>
        <taxon>Metazoa</taxon>
        <taxon>Ecdysozoa</taxon>
        <taxon>Arthropoda</taxon>
        <taxon>Hexapoda</taxon>
        <taxon>Insecta</taxon>
        <taxon>Pterygota</taxon>
        <taxon>Neoptera</taxon>
        <taxon>Endopterygota</taxon>
        <taxon>Coleoptera</taxon>
        <taxon>Polyphaga</taxon>
        <taxon>Cucujiformia</taxon>
        <taxon>Tenebrionidae</taxon>
        <taxon>Tenebrio</taxon>
    </lineage>
</organism>
<evidence type="ECO:0000256" key="2">
    <source>
        <dbReference type="SAM" id="SignalP"/>
    </source>
</evidence>
<dbReference type="Pfam" id="PF00089">
    <property type="entry name" value="Trypsin"/>
    <property type="match status" value="3"/>
</dbReference>
<dbReference type="SMART" id="SM00020">
    <property type="entry name" value="Tryp_SPc"/>
    <property type="match status" value="3"/>
</dbReference>
<reference evidence="4" key="1">
    <citation type="journal article" date="2020" name="J Insects Food Feed">
        <title>The yellow mealworm (Tenebrio molitor) genome: a resource for the emerging insects as food and feed industry.</title>
        <authorList>
            <person name="Eriksson T."/>
            <person name="Andere A."/>
            <person name="Kelstrup H."/>
            <person name="Emery V."/>
            <person name="Picard C."/>
        </authorList>
    </citation>
    <scope>NUCLEOTIDE SEQUENCE</scope>
    <source>
        <strain evidence="4">Stoneville</strain>
        <tissue evidence="4">Whole head</tissue>
    </source>
</reference>
<dbReference type="PRINTS" id="PR00722">
    <property type="entry name" value="CHYMOTRYPSIN"/>
</dbReference>
<feature type="domain" description="Peptidase S1" evidence="3">
    <location>
        <begin position="33"/>
        <end position="265"/>
    </location>
</feature>
<name>A0A8J6HV02_TENMO</name>
<dbReference type="AlphaFoldDB" id="A0A8J6HV02"/>
<dbReference type="EMBL" id="JABDTM020012939">
    <property type="protein sequence ID" value="KAH0820068.1"/>
    <property type="molecule type" value="Genomic_DNA"/>
</dbReference>
<gene>
    <name evidence="4" type="ORF">GEV33_002724</name>
</gene>
<feature type="domain" description="Peptidase S1" evidence="3">
    <location>
        <begin position="268"/>
        <end position="500"/>
    </location>
</feature>
<dbReference type="FunFam" id="2.40.10.10:FF:000068">
    <property type="entry name" value="transmembrane protease serine 2"/>
    <property type="match status" value="3"/>
</dbReference>
<evidence type="ECO:0000313" key="5">
    <source>
        <dbReference type="Proteomes" id="UP000719412"/>
    </source>
</evidence>
<dbReference type="InterPro" id="IPR001254">
    <property type="entry name" value="Trypsin_dom"/>
</dbReference>
<sequence>MKCLLLISMCIVALSAVPFTKILTSKRHPGGRIIGGQVAHPLQFPYAAAIYVQTPTTRHFCAGTLLSNEWILTAGQCVDEAILFQIFLGSITLEGNDPSQLELATSSYTLHPDYNPLTLENDLGLIKLRMPITFTDYIKPIGRLPLSEIPDFVSTSTFGWGQTSDDDAGLAAQLNYVIVVTITNVECKIIYGSQITDNMVCVEGNYNEGTCYGDIGSSLIQYYSTGHAIPVAVSSFVSGNGCESTDPSGFTRTFPYNAWIRNVTDSRIIGGFPAPIHQYPFAAAIDVQTSGSKFFCGGTIYTRQFVITAGQCVDGAVLFTIRLGASSLKDSTVTLSTSDYFLHPDYDPMTLANDIGLIKFRMPIEFTDTINSINYLAIDPLPQAHTIRAIGWGQTTDDSSAFSDELNYVYVTALSTNDCKLTYGDQIVDTMVCVEGNYNEGACYGDTGGPLIDTYARYHTVHVGVSSFVSGNGCESTDPSGYTRTYPYEVLTDKNKNVSNSARIIGGHVAYSYQFPFSAAIEVETSNSKHFCGGTLYGNQWIITAGQCVDRAILFTISLGSASLDKEDASRLTVASSEYVLHPNYNAATLDNDIGLIKLRMKVEFTDFIKPITALAMNSLPDYSYLRAIGWGQTSDRDSSLSSELKYVYVTSLSNQECRIVYGNQITDNMVCIEGNYNEGICHGDTGSALVEAYGKYELVHVGVASFVSGNGCESTDPSGFTRTYPYVSWIKNITGT</sequence>
<dbReference type="GO" id="GO:0006508">
    <property type="term" value="P:proteolysis"/>
    <property type="evidence" value="ECO:0007669"/>
    <property type="project" value="InterPro"/>
</dbReference>
<dbReference type="InterPro" id="IPR043504">
    <property type="entry name" value="Peptidase_S1_PA_chymotrypsin"/>
</dbReference>
<comment type="caution">
    <text evidence="4">The sequence shown here is derived from an EMBL/GenBank/DDBJ whole genome shotgun (WGS) entry which is preliminary data.</text>
</comment>
<feature type="chain" id="PRO_5035220862" description="Peptidase S1 domain-containing protein" evidence="2">
    <location>
        <begin position="17"/>
        <end position="737"/>
    </location>
</feature>
<feature type="signal peptide" evidence="2">
    <location>
        <begin position="1"/>
        <end position="16"/>
    </location>
</feature>
<protein>
    <recommendedName>
        <fullName evidence="3">Peptidase S1 domain-containing protein</fullName>
    </recommendedName>
</protein>
<keyword evidence="1" id="KW-1015">Disulfide bond</keyword>